<dbReference type="AlphaFoldDB" id="A0A382CHE0"/>
<name>A0A382CHE0_9ZZZZ</name>
<evidence type="ECO:0000313" key="2">
    <source>
        <dbReference type="EMBL" id="SVB25222.1"/>
    </source>
</evidence>
<reference evidence="2" key="1">
    <citation type="submission" date="2018-05" db="EMBL/GenBank/DDBJ databases">
        <authorList>
            <person name="Lanie J.A."/>
            <person name="Ng W.-L."/>
            <person name="Kazmierczak K.M."/>
            <person name="Andrzejewski T.M."/>
            <person name="Davidsen T.M."/>
            <person name="Wayne K.J."/>
            <person name="Tettelin H."/>
            <person name="Glass J.I."/>
            <person name="Rusch D."/>
            <person name="Podicherti R."/>
            <person name="Tsui H.-C.T."/>
            <person name="Winkler M.E."/>
        </authorList>
    </citation>
    <scope>NUCLEOTIDE SEQUENCE</scope>
</reference>
<keyword evidence="1" id="KW-0812">Transmembrane</keyword>
<proteinExistence type="predicted"/>
<keyword evidence="1" id="KW-0472">Membrane</keyword>
<organism evidence="2">
    <name type="scientific">marine metagenome</name>
    <dbReference type="NCBI Taxonomy" id="408172"/>
    <lineage>
        <taxon>unclassified sequences</taxon>
        <taxon>metagenomes</taxon>
        <taxon>ecological metagenomes</taxon>
    </lineage>
</organism>
<dbReference type="EMBL" id="UINC01034416">
    <property type="protein sequence ID" value="SVB25222.1"/>
    <property type="molecule type" value="Genomic_DNA"/>
</dbReference>
<keyword evidence="1" id="KW-1133">Transmembrane helix</keyword>
<evidence type="ECO:0000256" key="1">
    <source>
        <dbReference type="SAM" id="Phobius"/>
    </source>
</evidence>
<sequence length="119" mass="13084">MHKVSRPVDDSDQDTCVCCLEVKPRQNLDRMLWCAGCNKVARGRAASRGWLVGILVAGVLSSWIWLFIQPSNLVIGGWAGTVLAAFYVSARVAREVLYAVARMQSRPVAEAVPPERCPD</sequence>
<feature type="transmembrane region" description="Helical" evidence="1">
    <location>
        <begin position="49"/>
        <end position="68"/>
    </location>
</feature>
<accession>A0A382CHE0</accession>
<gene>
    <name evidence="2" type="ORF">METZ01_LOCUS178076</name>
</gene>
<protein>
    <submittedName>
        <fullName evidence="2">Uncharacterized protein</fullName>
    </submittedName>
</protein>
<feature type="transmembrane region" description="Helical" evidence="1">
    <location>
        <begin position="74"/>
        <end position="93"/>
    </location>
</feature>